<keyword evidence="2" id="KW-1185">Reference proteome</keyword>
<accession>A0A286XJ17</accession>
<dbReference type="Bgee" id="ENSCPOG00000032610">
    <property type="expression patterns" value="Expressed in uterine cervix and 12 other cell types or tissues"/>
</dbReference>
<reference evidence="1" key="3">
    <citation type="submission" date="2025-09" db="UniProtKB">
        <authorList>
            <consortium name="Ensembl"/>
        </authorList>
    </citation>
    <scope>IDENTIFICATION</scope>
    <source>
        <strain evidence="1">2N</strain>
    </source>
</reference>
<sequence>MSWNTKPQRAPLPPPYRKIQPAFSLPYASNQLSNTSQSSFSCPASNQEPYMYLSNSNAVSQPLPSVRNYNVNLQVPACTTPSRTVVTLQTSVERTVYTNAKGPMQLNQNLQVTSGVIQNLRLPPQIEATVSHQTHLGTNLANSHTLQTQHTASDTY</sequence>
<dbReference type="OMA" id="TNAKGPM"/>
<dbReference type="GO" id="GO:1990226">
    <property type="term" value="F:histone methyltransferase binding"/>
    <property type="evidence" value="ECO:0007669"/>
    <property type="project" value="TreeGrafter"/>
</dbReference>
<dbReference type="eggNOG" id="ENOG502S9FU">
    <property type="taxonomic scope" value="Eukaryota"/>
</dbReference>
<dbReference type="InParanoid" id="A0A286XJ17"/>
<dbReference type="Ensembl" id="ENSCPOT00000036689.1">
    <property type="protein sequence ID" value="ENSCPOP00000025449.1"/>
    <property type="gene ID" value="ENSCPOG00000032610.1"/>
</dbReference>
<reference evidence="2" key="1">
    <citation type="journal article" date="2011" name="Nature">
        <title>A high-resolution map of human evolutionary constraint using 29 mammals.</title>
        <authorList>
            <person name="Lindblad-Toh K."/>
            <person name="Garber M."/>
            <person name="Zuk O."/>
            <person name="Lin M.F."/>
            <person name="Parker B.J."/>
            <person name="Washietl S."/>
            <person name="Kheradpour P."/>
            <person name="Ernst J."/>
            <person name="Jordan G."/>
            <person name="Mauceli E."/>
            <person name="Ward L.D."/>
            <person name="Lowe C.B."/>
            <person name="Holloway A.K."/>
            <person name="Clamp M."/>
            <person name="Gnerre S."/>
            <person name="Alfoldi J."/>
            <person name="Beal K."/>
            <person name="Chang J."/>
            <person name="Clawson H."/>
            <person name="Cuff J."/>
            <person name="Di Palma F."/>
            <person name="Fitzgerald S."/>
            <person name="Flicek P."/>
            <person name="Guttman M."/>
            <person name="Hubisz M.J."/>
            <person name="Jaffe D.B."/>
            <person name="Jungreis I."/>
            <person name="Kent W.J."/>
            <person name="Kostka D."/>
            <person name="Lara M."/>
            <person name="Martins A.L."/>
            <person name="Massingham T."/>
            <person name="Moltke I."/>
            <person name="Raney B.J."/>
            <person name="Rasmussen M.D."/>
            <person name="Robinson J."/>
            <person name="Stark A."/>
            <person name="Vilella A.J."/>
            <person name="Wen J."/>
            <person name="Xie X."/>
            <person name="Zody M.C."/>
            <person name="Baldwin J."/>
            <person name="Bloom T."/>
            <person name="Chin C.W."/>
            <person name="Heiman D."/>
            <person name="Nicol R."/>
            <person name="Nusbaum C."/>
            <person name="Young S."/>
            <person name="Wilkinson J."/>
            <person name="Worley K.C."/>
            <person name="Kovar C.L."/>
            <person name="Muzny D.M."/>
            <person name="Gibbs R.A."/>
            <person name="Cree A."/>
            <person name="Dihn H.H."/>
            <person name="Fowler G."/>
            <person name="Jhangiani S."/>
            <person name="Joshi V."/>
            <person name="Lee S."/>
            <person name="Lewis L.R."/>
            <person name="Nazareth L.V."/>
            <person name="Okwuonu G."/>
            <person name="Santibanez J."/>
            <person name="Warren W.C."/>
            <person name="Mardis E.R."/>
            <person name="Weinstock G.M."/>
            <person name="Wilson R.K."/>
            <person name="Delehaunty K."/>
            <person name="Dooling D."/>
            <person name="Fronik C."/>
            <person name="Fulton L."/>
            <person name="Fulton B."/>
            <person name="Graves T."/>
            <person name="Minx P."/>
            <person name="Sodergren E."/>
            <person name="Birney E."/>
            <person name="Margulies E.H."/>
            <person name="Herrero J."/>
            <person name="Green E.D."/>
            <person name="Haussler D."/>
            <person name="Siepel A."/>
            <person name="Goldman N."/>
            <person name="Pollard K.S."/>
            <person name="Pedersen J.S."/>
            <person name="Lander E.S."/>
            <person name="Kellis M."/>
        </authorList>
    </citation>
    <scope>NUCLEOTIDE SEQUENCE [LARGE SCALE GENOMIC DNA]</scope>
    <source>
        <strain evidence="2">2N</strain>
    </source>
</reference>
<dbReference type="GO" id="GO:0005634">
    <property type="term" value="C:nucleus"/>
    <property type="evidence" value="ECO:0007669"/>
    <property type="project" value="TreeGrafter"/>
</dbReference>
<protein>
    <submittedName>
        <fullName evidence="1">Uncharacterized protein</fullName>
    </submittedName>
</protein>
<dbReference type="VEuPathDB" id="HostDB:ENSCPOG00000032610"/>
<dbReference type="PANTHER" id="PTHR21604">
    <property type="entry name" value="RETROELEMENT SILENCING FACTOR 1"/>
    <property type="match status" value="1"/>
</dbReference>
<dbReference type="EMBL" id="AAKN02042523">
    <property type="status" value="NOT_ANNOTATED_CDS"/>
    <property type="molecule type" value="Genomic_DNA"/>
</dbReference>
<name>A0A286XJ17_CAVPO</name>
<evidence type="ECO:0000313" key="2">
    <source>
        <dbReference type="Proteomes" id="UP000005447"/>
    </source>
</evidence>
<dbReference type="PANTHER" id="PTHR21604:SF0">
    <property type="entry name" value="RETROELEMENT SILENCING FACTOR 1"/>
    <property type="match status" value="1"/>
</dbReference>
<dbReference type="AlphaFoldDB" id="A0A286XJ17"/>
<dbReference type="GeneTree" id="ENSGT00390000018491"/>
<dbReference type="STRING" id="10141.ENSCPOP00000025449"/>
<evidence type="ECO:0000313" key="1">
    <source>
        <dbReference type="Ensembl" id="ENSCPOP00000025449.1"/>
    </source>
</evidence>
<reference evidence="1" key="2">
    <citation type="submission" date="2025-08" db="UniProtKB">
        <authorList>
            <consortium name="Ensembl"/>
        </authorList>
    </citation>
    <scope>IDENTIFICATION</scope>
    <source>
        <strain evidence="1">2N</strain>
    </source>
</reference>
<organism evidence="1 2">
    <name type="scientific">Cavia porcellus</name>
    <name type="common">Guinea pig</name>
    <dbReference type="NCBI Taxonomy" id="10141"/>
    <lineage>
        <taxon>Eukaryota</taxon>
        <taxon>Metazoa</taxon>
        <taxon>Chordata</taxon>
        <taxon>Craniata</taxon>
        <taxon>Vertebrata</taxon>
        <taxon>Euteleostomi</taxon>
        <taxon>Mammalia</taxon>
        <taxon>Eutheria</taxon>
        <taxon>Euarchontoglires</taxon>
        <taxon>Glires</taxon>
        <taxon>Rodentia</taxon>
        <taxon>Hystricomorpha</taxon>
        <taxon>Caviidae</taxon>
        <taxon>Cavia</taxon>
    </lineage>
</organism>
<proteinExistence type="predicted"/>
<dbReference type="InterPro" id="IPR027866">
    <property type="entry name" value="RESF1"/>
</dbReference>
<dbReference type="Proteomes" id="UP000005447">
    <property type="component" value="Unassembled WGS sequence"/>
</dbReference>